<keyword evidence="2" id="KW-0964">Secreted</keyword>
<reference evidence="5" key="1">
    <citation type="submission" date="2025-08" db="UniProtKB">
        <authorList>
            <consortium name="Ensembl"/>
        </authorList>
    </citation>
    <scope>IDENTIFICATION</scope>
</reference>
<feature type="compositionally biased region" description="Polar residues" evidence="4">
    <location>
        <begin position="151"/>
        <end position="165"/>
    </location>
</feature>
<evidence type="ECO:0000256" key="4">
    <source>
        <dbReference type="SAM" id="MobiDB-lite"/>
    </source>
</evidence>
<dbReference type="GO" id="GO:0005179">
    <property type="term" value="F:hormone activity"/>
    <property type="evidence" value="ECO:0007669"/>
    <property type="project" value="TreeGrafter"/>
</dbReference>
<dbReference type="GO" id="GO:0046628">
    <property type="term" value="P:positive regulation of insulin receptor signaling pathway"/>
    <property type="evidence" value="ECO:0007669"/>
    <property type="project" value="TreeGrafter"/>
</dbReference>
<evidence type="ECO:0000256" key="3">
    <source>
        <dbReference type="ARBA" id="ARBA00022729"/>
    </source>
</evidence>
<dbReference type="Ensembl" id="ENSCAFT00020016683.1">
    <property type="protein sequence ID" value="ENSCAFP00020014351.1"/>
    <property type="gene ID" value="ENSCAFG00020011592.1"/>
</dbReference>
<dbReference type="GO" id="GO:0045721">
    <property type="term" value="P:negative regulation of gluconeogenesis"/>
    <property type="evidence" value="ECO:0007669"/>
    <property type="project" value="TreeGrafter"/>
</dbReference>
<keyword evidence="6" id="KW-1185">Reference proteome</keyword>
<gene>
    <name evidence="5" type="primary">C1QTNF12</name>
</gene>
<dbReference type="InterPro" id="IPR052136">
    <property type="entry name" value="Adipolin/Erythroferrone-rel"/>
</dbReference>
<protein>
    <submittedName>
        <fullName evidence="5">C1q and TNF related 12</fullName>
    </submittedName>
</protein>
<dbReference type="GeneTree" id="ENSGT00940000160300"/>
<feature type="region of interest" description="Disordered" evidence="4">
    <location>
        <begin position="143"/>
        <end position="180"/>
    </location>
</feature>
<sequence length="474" mass="49356">MSPPPWSFGEEGRVYLAARSRAARALRVRGGGGSGPGPLALWPSGAGARLHLLCPVSSAHRGVRPACTCSGGSQAAPGLESPHVGFECQLHCRPHEHTWVSLLTALSHHQGLEPPGAMHWVCAAAVVALLWLQLMLFGGVGARREPKRPRQPSQRTEPTATTSNREGLLGSPKPPEALGSEFSDAHMTWLNFVRRPDDVASKKRCRGRDQKSVSPRVCTQGRGGCGPTGALTSSCLPPARSLWTPRAPRAPGAPRTSRGCNHPGGPAARVSGDAERGYRAPVLGAVGLIAARGDRSAAGGRGLPLCTEGPHGGGGEDAGRTAWLPGPRCPGRLPAGVWLEPGLRPVHSSNDCHLPVFCQPACGPQGDAGQDATAGSGHSTGARLHRVPLSPTRVPGGHLRPGEPCQGLHPACGGAAAAAGWTVCLRLCGQWLRDKPHHPEWLQLLRPSPGHVRAMPGAGSVTVPPVPTVYCVDC</sequence>
<keyword evidence="3" id="KW-0732">Signal</keyword>
<evidence type="ECO:0000313" key="6">
    <source>
        <dbReference type="Proteomes" id="UP000694391"/>
    </source>
</evidence>
<reference evidence="5" key="2">
    <citation type="submission" date="2025-09" db="UniProtKB">
        <authorList>
            <consortium name="Ensembl"/>
        </authorList>
    </citation>
    <scope>IDENTIFICATION</scope>
</reference>
<dbReference type="AlphaFoldDB" id="A0A8C0KG75"/>
<name>A0A8C0KG75_CANLU</name>
<evidence type="ECO:0000256" key="2">
    <source>
        <dbReference type="ARBA" id="ARBA00022525"/>
    </source>
</evidence>
<evidence type="ECO:0000313" key="5">
    <source>
        <dbReference type="Ensembl" id="ENSCAFP00020014351.1"/>
    </source>
</evidence>
<dbReference type="PANTHER" id="PTHR24019">
    <property type="entry name" value="ADIPOLIN"/>
    <property type="match status" value="1"/>
</dbReference>
<accession>A0A8C0KG75</accession>
<dbReference type="GO" id="GO:0005615">
    <property type="term" value="C:extracellular space"/>
    <property type="evidence" value="ECO:0007669"/>
    <property type="project" value="TreeGrafter"/>
</dbReference>
<organism evidence="5 6">
    <name type="scientific">Canis lupus dingo</name>
    <name type="common">dingo</name>
    <dbReference type="NCBI Taxonomy" id="286419"/>
    <lineage>
        <taxon>Eukaryota</taxon>
        <taxon>Metazoa</taxon>
        <taxon>Chordata</taxon>
        <taxon>Craniata</taxon>
        <taxon>Vertebrata</taxon>
        <taxon>Euteleostomi</taxon>
        <taxon>Mammalia</taxon>
        <taxon>Eutheria</taxon>
        <taxon>Laurasiatheria</taxon>
        <taxon>Carnivora</taxon>
        <taxon>Caniformia</taxon>
        <taxon>Canidae</taxon>
        <taxon>Canis</taxon>
    </lineage>
</organism>
<feature type="compositionally biased region" description="Low complexity" evidence="4">
    <location>
        <begin position="245"/>
        <end position="255"/>
    </location>
</feature>
<dbReference type="PANTHER" id="PTHR24019:SF12">
    <property type="entry name" value="ADIPOLIN"/>
    <property type="match status" value="1"/>
</dbReference>
<evidence type="ECO:0000256" key="1">
    <source>
        <dbReference type="ARBA" id="ARBA00004613"/>
    </source>
</evidence>
<dbReference type="GO" id="GO:0046326">
    <property type="term" value="P:positive regulation of D-glucose import"/>
    <property type="evidence" value="ECO:0007669"/>
    <property type="project" value="TreeGrafter"/>
</dbReference>
<feature type="region of interest" description="Disordered" evidence="4">
    <location>
        <begin position="366"/>
        <end position="391"/>
    </location>
</feature>
<proteinExistence type="predicted"/>
<dbReference type="Proteomes" id="UP000694391">
    <property type="component" value="Unplaced"/>
</dbReference>
<comment type="subcellular location">
    <subcellularLocation>
        <location evidence="1">Secreted</location>
    </subcellularLocation>
</comment>
<feature type="region of interest" description="Disordered" evidence="4">
    <location>
        <begin position="244"/>
        <end position="272"/>
    </location>
</feature>